<sequence length="462" mass="45754">MTGRGGLVTASTGGGSLGGSNVPADPNNQPMDLAQKTTARPLEGGGIVKSGTTLVHYTTGGVAQILTTSGTNAHVVTAKPVGRTESMGVGGQTVTLLSRTSATSAAAALNLTSHGHGGGTGPSVRSVSNTSCSTTAVTSASPAHLAYHIPRGAAAVANMAAPRSQVVATPIARTAGQAVGQPGSSVTGPRGSLVGQRAVPVSSSSGWGRGIPTTAHTGKVSGPSMHPGVSASSLSTTVPRVSVPVQRQLGGSTTAYSAGVRPVNMPAGSIRGQTPSTAMRGMISGDSARGSGAKAVHISQPIVQPQKYGSNLTGVMGSGGRTVSSGPGSTLGPAGTIYTPGNPLVTTVAGGPGVSSQGSLRGQAPQTIAVRITTAPPVPSDTSSQVTSQAATSIGAIAMTSPSGATGATAGTILTHHATMQRSQQEHHVPLKTPIGIHRGSIFVLFSRRRDEKYAEYEGKKK</sequence>
<keyword evidence="3" id="KW-1185">Reference proteome</keyword>
<proteinExistence type="predicted"/>
<dbReference type="AlphaFoldDB" id="A0AAN8XHQ0"/>
<feature type="region of interest" description="Disordered" evidence="1">
    <location>
        <begin position="1"/>
        <end position="32"/>
    </location>
</feature>
<protein>
    <submittedName>
        <fullName evidence="2">Uncharacterized protein</fullName>
    </submittedName>
</protein>
<name>A0AAN8XHQ0_HALRR</name>
<evidence type="ECO:0000256" key="1">
    <source>
        <dbReference type="SAM" id="MobiDB-lite"/>
    </source>
</evidence>
<feature type="region of interest" description="Disordered" evidence="1">
    <location>
        <begin position="216"/>
        <end position="235"/>
    </location>
</feature>
<feature type="compositionally biased region" description="Gly residues" evidence="1">
    <location>
        <begin position="1"/>
        <end position="18"/>
    </location>
</feature>
<evidence type="ECO:0000313" key="2">
    <source>
        <dbReference type="EMBL" id="KAK7080518.1"/>
    </source>
</evidence>
<organism evidence="2 3">
    <name type="scientific">Halocaridina rubra</name>
    <name type="common">Hawaiian red shrimp</name>
    <dbReference type="NCBI Taxonomy" id="373956"/>
    <lineage>
        <taxon>Eukaryota</taxon>
        <taxon>Metazoa</taxon>
        <taxon>Ecdysozoa</taxon>
        <taxon>Arthropoda</taxon>
        <taxon>Crustacea</taxon>
        <taxon>Multicrustacea</taxon>
        <taxon>Malacostraca</taxon>
        <taxon>Eumalacostraca</taxon>
        <taxon>Eucarida</taxon>
        <taxon>Decapoda</taxon>
        <taxon>Pleocyemata</taxon>
        <taxon>Caridea</taxon>
        <taxon>Atyoidea</taxon>
        <taxon>Atyidae</taxon>
        <taxon>Halocaridina</taxon>
    </lineage>
</organism>
<gene>
    <name evidence="2" type="ORF">SK128_010165</name>
</gene>
<accession>A0AAN8XHQ0</accession>
<dbReference type="Proteomes" id="UP001381693">
    <property type="component" value="Unassembled WGS sequence"/>
</dbReference>
<dbReference type="EMBL" id="JAXCGZ010005882">
    <property type="protein sequence ID" value="KAK7080518.1"/>
    <property type="molecule type" value="Genomic_DNA"/>
</dbReference>
<comment type="caution">
    <text evidence="2">The sequence shown here is derived from an EMBL/GenBank/DDBJ whole genome shotgun (WGS) entry which is preliminary data.</text>
</comment>
<reference evidence="2 3" key="1">
    <citation type="submission" date="2023-11" db="EMBL/GenBank/DDBJ databases">
        <title>Halocaridina rubra genome assembly.</title>
        <authorList>
            <person name="Smith C."/>
        </authorList>
    </citation>
    <scope>NUCLEOTIDE SEQUENCE [LARGE SCALE GENOMIC DNA]</scope>
    <source>
        <strain evidence="2">EP-1</strain>
        <tissue evidence="2">Whole</tissue>
    </source>
</reference>
<feature type="region of interest" description="Disordered" evidence="1">
    <location>
        <begin position="177"/>
        <end position="211"/>
    </location>
</feature>
<evidence type="ECO:0000313" key="3">
    <source>
        <dbReference type="Proteomes" id="UP001381693"/>
    </source>
</evidence>